<feature type="region of interest" description="Disordered" evidence="1">
    <location>
        <begin position="63"/>
        <end position="92"/>
    </location>
</feature>
<name>A0A9J5XVU2_SOLCO</name>
<dbReference type="AlphaFoldDB" id="A0A9J5XVU2"/>
<keyword evidence="3" id="KW-1185">Reference proteome</keyword>
<evidence type="ECO:0000313" key="3">
    <source>
        <dbReference type="Proteomes" id="UP000824120"/>
    </source>
</evidence>
<comment type="caution">
    <text evidence="2">The sequence shown here is derived from an EMBL/GenBank/DDBJ whole genome shotgun (WGS) entry which is preliminary data.</text>
</comment>
<evidence type="ECO:0000313" key="2">
    <source>
        <dbReference type="EMBL" id="KAG5591973.1"/>
    </source>
</evidence>
<protein>
    <submittedName>
        <fullName evidence="2">Uncharacterized protein</fullName>
    </submittedName>
</protein>
<dbReference type="EMBL" id="JACXVP010000008">
    <property type="protein sequence ID" value="KAG5591973.1"/>
    <property type="molecule type" value="Genomic_DNA"/>
</dbReference>
<evidence type="ECO:0000256" key="1">
    <source>
        <dbReference type="SAM" id="MobiDB-lite"/>
    </source>
</evidence>
<gene>
    <name evidence="2" type="ORF">H5410_042487</name>
</gene>
<organism evidence="2 3">
    <name type="scientific">Solanum commersonii</name>
    <name type="common">Commerson's wild potato</name>
    <name type="synonym">Commerson's nightshade</name>
    <dbReference type="NCBI Taxonomy" id="4109"/>
    <lineage>
        <taxon>Eukaryota</taxon>
        <taxon>Viridiplantae</taxon>
        <taxon>Streptophyta</taxon>
        <taxon>Embryophyta</taxon>
        <taxon>Tracheophyta</taxon>
        <taxon>Spermatophyta</taxon>
        <taxon>Magnoliopsida</taxon>
        <taxon>eudicotyledons</taxon>
        <taxon>Gunneridae</taxon>
        <taxon>Pentapetalae</taxon>
        <taxon>asterids</taxon>
        <taxon>lamiids</taxon>
        <taxon>Solanales</taxon>
        <taxon>Solanaceae</taxon>
        <taxon>Solanoideae</taxon>
        <taxon>Solaneae</taxon>
        <taxon>Solanum</taxon>
    </lineage>
</organism>
<sequence>MQLSHVSYSKLRVMMEKSMLKGLPKFLVRTDVICASCQYDGAEGEADEDNVDEFVAQNPWQTGMYKQPGEEGELIEADSPPPLRRSTRTRKQNPKFANAAIIDYHINVSFWEKA</sequence>
<dbReference type="OrthoDB" id="1751483at2759"/>
<accession>A0A9J5XVU2</accession>
<reference evidence="2 3" key="1">
    <citation type="submission" date="2020-09" db="EMBL/GenBank/DDBJ databases">
        <title>De no assembly of potato wild relative species, Solanum commersonii.</title>
        <authorList>
            <person name="Cho K."/>
        </authorList>
    </citation>
    <scope>NUCLEOTIDE SEQUENCE [LARGE SCALE GENOMIC DNA]</scope>
    <source>
        <strain evidence="2">LZ3.2</strain>
        <tissue evidence="2">Leaf</tissue>
    </source>
</reference>
<dbReference type="Proteomes" id="UP000824120">
    <property type="component" value="Chromosome 8"/>
</dbReference>
<proteinExistence type="predicted"/>